<feature type="compositionally biased region" description="Low complexity" evidence="1">
    <location>
        <begin position="250"/>
        <end position="263"/>
    </location>
</feature>
<gene>
    <name evidence="2" type="ORF">ABUW04_16030</name>
</gene>
<evidence type="ECO:0000313" key="2">
    <source>
        <dbReference type="EMBL" id="MFC1439766.1"/>
    </source>
</evidence>
<protein>
    <submittedName>
        <fullName evidence="2">SIMPL domain-containing protein</fullName>
    </submittedName>
</protein>
<feature type="compositionally biased region" description="Basic residues" evidence="1">
    <location>
        <begin position="191"/>
        <end position="205"/>
    </location>
</feature>
<feature type="region of interest" description="Disordered" evidence="1">
    <location>
        <begin position="248"/>
        <end position="291"/>
    </location>
</feature>
<organism evidence="2 3">
    <name type="scientific">Streptacidiphilus jeojiensis</name>
    <dbReference type="NCBI Taxonomy" id="3229225"/>
    <lineage>
        <taxon>Bacteria</taxon>
        <taxon>Bacillati</taxon>
        <taxon>Actinomycetota</taxon>
        <taxon>Actinomycetes</taxon>
        <taxon>Kitasatosporales</taxon>
        <taxon>Streptomycetaceae</taxon>
        <taxon>Streptacidiphilus</taxon>
    </lineage>
</organism>
<feature type="region of interest" description="Disordered" evidence="1">
    <location>
        <begin position="182"/>
        <end position="222"/>
    </location>
</feature>
<dbReference type="Proteomes" id="UP001592581">
    <property type="component" value="Unassembled WGS sequence"/>
</dbReference>
<proteinExistence type="predicted"/>
<dbReference type="PANTHER" id="PTHR34387">
    <property type="entry name" value="SLR1258 PROTEIN"/>
    <property type="match status" value="1"/>
</dbReference>
<dbReference type="PANTHER" id="PTHR34387:SF1">
    <property type="entry name" value="PERIPLASMIC IMMUNOGENIC PROTEIN"/>
    <property type="match status" value="1"/>
</dbReference>
<dbReference type="Pfam" id="PF04402">
    <property type="entry name" value="SIMPL"/>
    <property type="match status" value="1"/>
</dbReference>
<dbReference type="EMBL" id="JBEUKS010000005">
    <property type="protein sequence ID" value="MFC1439766.1"/>
    <property type="molecule type" value="Genomic_DNA"/>
</dbReference>
<sequence>MNGTQYIDAPWGVSVFGASSVDSTPDLARLRVTIRQTREKPGEAFEVTRGGVNRIREVLRGHGIPDGAVSTSRLNLKSSWNNYGNERKFLGYECTASFVIELRELDTLETVLVDVVEAGANQVDGVEFDVSTKKELRAQARTAAVATAREKAILYTEAAGVRLGPVVHIQDVDSDQLQNSYRSHGQTIHNPHGRRQGRLLRRNSPHRASGSAGRNDPPQRKAYGRLRSSLHNLLRSRHRVQYVHNPVGGCAERSPSAPSCPRSRCGEPTLQSASELAAGSSRLDSPARLAT</sequence>
<dbReference type="RefSeq" id="WP_380565357.1">
    <property type="nucleotide sequence ID" value="NZ_JBEUKS010000005.1"/>
</dbReference>
<accession>A0ABV6XNF2</accession>
<dbReference type="InterPro" id="IPR052022">
    <property type="entry name" value="26kDa_periplasmic_antigen"/>
</dbReference>
<dbReference type="InterPro" id="IPR007497">
    <property type="entry name" value="SIMPL/DUF541"/>
</dbReference>
<keyword evidence="3" id="KW-1185">Reference proteome</keyword>
<evidence type="ECO:0000256" key="1">
    <source>
        <dbReference type="SAM" id="MobiDB-lite"/>
    </source>
</evidence>
<name>A0ABV6XNF2_9ACTN</name>
<dbReference type="Gene3D" id="3.30.110.170">
    <property type="entry name" value="Protein of unknown function (DUF541), domain 1"/>
    <property type="match status" value="1"/>
</dbReference>
<reference evidence="2 3" key="1">
    <citation type="submission" date="2024-06" db="EMBL/GenBank/DDBJ databases">
        <authorList>
            <person name="Lee S.D."/>
        </authorList>
    </citation>
    <scope>NUCLEOTIDE SEQUENCE [LARGE SCALE GENOMIC DNA]</scope>
    <source>
        <strain evidence="2 3">N1-10</strain>
    </source>
</reference>
<evidence type="ECO:0000313" key="3">
    <source>
        <dbReference type="Proteomes" id="UP001592581"/>
    </source>
</evidence>
<dbReference type="Gene3D" id="3.30.70.2970">
    <property type="entry name" value="Protein of unknown function (DUF541), domain 2"/>
    <property type="match status" value="1"/>
</dbReference>
<comment type="caution">
    <text evidence="2">The sequence shown here is derived from an EMBL/GenBank/DDBJ whole genome shotgun (WGS) entry which is preliminary data.</text>
</comment>